<comment type="caution">
    <text evidence="19">The sequence shown here is derived from an EMBL/GenBank/DDBJ whole genome shotgun (WGS) entry which is preliminary data.</text>
</comment>
<evidence type="ECO:0000256" key="12">
    <source>
        <dbReference type="ARBA" id="ARBA00048798"/>
    </source>
</evidence>
<dbReference type="CDD" id="cd01557">
    <property type="entry name" value="BCAT_beta_family"/>
    <property type="match status" value="1"/>
</dbReference>
<comment type="catalytic activity">
    <reaction evidence="12 17">
        <text>L-isoleucine + 2-oxoglutarate = (S)-3-methyl-2-oxopentanoate + L-glutamate</text>
        <dbReference type="Rhea" id="RHEA:24801"/>
        <dbReference type="ChEBI" id="CHEBI:16810"/>
        <dbReference type="ChEBI" id="CHEBI:29985"/>
        <dbReference type="ChEBI" id="CHEBI:35146"/>
        <dbReference type="ChEBI" id="CHEBI:58045"/>
        <dbReference type="EC" id="2.6.1.42"/>
    </reaction>
</comment>
<dbReference type="NCBIfam" id="NF009897">
    <property type="entry name" value="PRK13357.1"/>
    <property type="match status" value="1"/>
</dbReference>
<evidence type="ECO:0000313" key="20">
    <source>
        <dbReference type="Proteomes" id="UP001209318"/>
    </source>
</evidence>
<evidence type="ECO:0000256" key="6">
    <source>
        <dbReference type="ARBA" id="ARBA00022576"/>
    </source>
</evidence>
<proteinExistence type="inferred from homology"/>
<evidence type="ECO:0000256" key="2">
    <source>
        <dbReference type="ARBA" id="ARBA00004824"/>
    </source>
</evidence>
<evidence type="ECO:0000256" key="9">
    <source>
        <dbReference type="ARBA" id="ARBA00022898"/>
    </source>
</evidence>
<evidence type="ECO:0000256" key="18">
    <source>
        <dbReference type="RuleBase" id="RU004519"/>
    </source>
</evidence>
<dbReference type="PANTHER" id="PTHR11825:SF44">
    <property type="entry name" value="BRANCHED-CHAIN-AMINO-ACID AMINOTRANSFERASE"/>
    <property type="match status" value="1"/>
</dbReference>
<dbReference type="PANTHER" id="PTHR11825">
    <property type="entry name" value="SUBGROUP IIII AMINOTRANSFERASE"/>
    <property type="match status" value="1"/>
</dbReference>
<comment type="pathway">
    <text evidence="3 18">Amino-acid biosynthesis; L-valine biosynthesis; L-valine from pyruvate: step 4/4.</text>
</comment>
<evidence type="ECO:0000256" key="10">
    <source>
        <dbReference type="ARBA" id="ARBA00023304"/>
    </source>
</evidence>
<protein>
    <recommendedName>
        <fullName evidence="17">Branched-chain-amino-acid aminotransferase</fullName>
        <ecNumber evidence="17">2.6.1.42</ecNumber>
    </recommendedName>
</protein>
<keyword evidence="10 17" id="KW-0100">Branched-chain amino acid biosynthesis</keyword>
<dbReference type="PROSITE" id="PS00770">
    <property type="entry name" value="AA_TRANSFER_CLASS_4"/>
    <property type="match status" value="1"/>
</dbReference>
<name>A0AAE3ITU7_9BACI</name>
<dbReference type="RefSeq" id="WP_263073529.1">
    <property type="nucleotide sequence ID" value="NZ_JAOUSF010000003.1"/>
</dbReference>
<reference evidence="19" key="1">
    <citation type="submission" date="2022-10" db="EMBL/GenBank/DDBJ databases">
        <title>Description of Fervidibacillus gen. nov. in the family Fervidibacillaceae fam. nov. with two species, Fervidibacillus albus sp. nov., and Fervidibacillus halotolerans sp. nov., isolated from tidal flat sediments.</title>
        <authorList>
            <person name="Kwon K.K."/>
            <person name="Yang S.-H."/>
        </authorList>
    </citation>
    <scope>NUCLEOTIDE SEQUENCE</scope>
    <source>
        <strain evidence="19">JCM 19140</strain>
    </source>
</reference>
<feature type="modified residue" description="N6-(pyridoxal phosphate)lysine" evidence="14">
    <location>
        <position position="199"/>
    </location>
</feature>
<dbReference type="GO" id="GO:0009082">
    <property type="term" value="P:branched-chain amino acid biosynthetic process"/>
    <property type="evidence" value="ECO:0007669"/>
    <property type="project" value="UniProtKB-KW"/>
</dbReference>
<evidence type="ECO:0000256" key="3">
    <source>
        <dbReference type="ARBA" id="ARBA00004931"/>
    </source>
</evidence>
<evidence type="ECO:0000256" key="1">
    <source>
        <dbReference type="ARBA" id="ARBA00001933"/>
    </source>
</evidence>
<dbReference type="GO" id="GO:0004084">
    <property type="term" value="F:branched-chain-amino-acid transaminase activity"/>
    <property type="evidence" value="ECO:0007669"/>
    <property type="project" value="UniProtKB-EC"/>
</dbReference>
<dbReference type="Gene3D" id="3.30.470.10">
    <property type="match status" value="1"/>
</dbReference>
<keyword evidence="6 17" id="KW-0032">Aminotransferase</keyword>
<organism evidence="19 20">
    <name type="scientific">Perspicuibacillus lycopersici</name>
    <dbReference type="NCBI Taxonomy" id="1325689"/>
    <lineage>
        <taxon>Bacteria</taxon>
        <taxon>Bacillati</taxon>
        <taxon>Bacillota</taxon>
        <taxon>Bacilli</taxon>
        <taxon>Bacillales</taxon>
        <taxon>Bacillaceae</taxon>
        <taxon>Perspicuibacillus</taxon>
    </lineage>
</organism>
<dbReference type="EMBL" id="JAOUSF010000003">
    <property type="protein sequence ID" value="MCU9614287.1"/>
    <property type="molecule type" value="Genomic_DNA"/>
</dbReference>
<comment type="catalytic activity">
    <reaction evidence="11 17">
        <text>L-valine + 2-oxoglutarate = 3-methyl-2-oxobutanoate + L-glutamate</text>
        <dbReference type="Rhea" id="RHEA:24813"/>
        <dbReference type="ChEBI" id="CHEBI:11851"/>
        <dbReference type="ChEBI" id="CHEBI:16810"/>
        <dbReference type="ChEBI" id="CHEBI:29985"/>
        <dbReference type="ChEBI" id="CHEBI:57762"/>
        <dbReference type="EC" id="2.6.1.42"/>
    </reaction>
</comment>
<dbReference type="InterPro" id="IPR001544">
    <property type="entry name" value="Aminotrans_IV"/>
</dbReference>
<keyword evidence="7 17" id="KW-0028">Amino-acid biosynthesis</keyword>
<evidence type="ECO:0000313" key="19">
    <source>
        <dbReference type="EMBL" id="MCU9614287.1"/>
    </source>
</evidence>
<dbReference type="EC" id="2.6.1.42" evidence="17"/>
<dbReference type="Gene3D" id="3.20.10.10">
    <property type="entry name" value="D-amino Acid Aminotransferase, subunit A, domain 2"/>
    <property type="match status" value="1"/>
</dbReference>
<keyword evidence="9 16" id="KW-0663">Pyridoxal phosphate</keyword>
<evidence type="ECO:0000256" key="5">
    <source>
        <dbReference type="ARBA" id="ARBA00009320"/>
    </source>
</evidence>
<evidence type="ECO:0000256" key="7">
    <source>
        <dbReference type="ARBA" id="ARBA00022605"/>
    </source>
</evidence>
<evidence type="ECO:0000256" key="4">
    <source>
        <dbReference type="ARBA" id="ARBA00005072"/>
    </source>
</evidence>
<keyword evidence="8 17" id="KW-0808">Transferase</keyword>
<evidence type="ECO:0000256" key="14">
    <source>
        <dbReference type="PIRSR" id="PIRSR006468-1"/>
    </source>
</evidence>
<dbReference type="AlphaFoldDB" id="A0AAE3ITU7"/>
<gene>
    <name evidence="19" type="ORF">OEV98_12010</name>
</gene>
<evidence type="ECO:0000256" key="11">
    <source>
        <dbReference type="ARBA" id="ARBA00048212"/>
    </source>
</evidence>
<comment type="similarity">
    <text evidence="5 15">Belongs to the class-IV pyridoxal-phosphate-dependent aminotransferase family.</text>
</comment>
<dbReference type="SUPFAM" id="SSF56752">
    <property type="entry name" value="D-aminoacid aminotransferase-like PLP-dependent enzymes"/>
    <property type="match status" value="1"/>
</dbReference>
<dbReference type="NCBIfam" id="TIGR01123">
    <property type="entry name" value="ilvE_II"/>
    <property type="match status" value="1"/>
</dbReference>
<comment type="cofactor">
    <cofactor evidence="1 16">
        <name>pyridoxal 5'-phosphate</name>
        <dbReference type="ChEBI" id="CHEBI:597326"/>
    </cofactor>
</comment>
<dbReference type="InterPro" id="IPR033939">
    <property type="entry name" value="BCAT_family"/>
</dbReference>
<dbReference type="Proteomes" id="UP001209318">
    <property type="component" value="Unassembled WGS sequence"/>
</dbReference>
<evidence type="ECO:0000256" key="17">
    <source>
        <dbReference type="RuleBase" id="RU004517"/>
    </source>
</evidence>
<comment type="catalytic activity">
    <reaction evidence="13 17">
        <text>L-leucine + 2-oxoglutarate = 4-methyl-2-oxopentanoate + L-glutamate</text>
        <dbReference type="Rhea" id="RHEA:18321"/>
        <dbReference type="ChEBI" id="CHEBI:16810"/>
        <dbReference type="ChEBI" id="CHEBI:17865"/>
        <dbReference type="ChEBI" id="CHEBI:29985"/>
        <dbReference type="ChEBI" id="CHEBI:57427"/>
        <dbReference type="EC" id="2.6.1.42"/>
    </reaction>
</comment>
<accession>A0AAE3ITU7</accession>
<dbReference type="InterPro" id="IPR043131">
    <property type="entry name" value="BCAT-like_N"/>
</dbReference>
<dbReference type="PIRSF" id="PIRSF006468">
    <property type="entry name" value="BCAT1"/>
    <property type="match status" value="1"/>
</dbReference>
<dbReference type="Pfam" id="PF01063">
    <property type="entry name" value="Aminotran_4"/>
    <property type="match status" value="1"/>
</dbReference>
<sequence length="358" mass="40348">MKQVSEIEFIKAPQLKQKPNPKELGFGKYFTDYMFTMDYDLINGWHAAKITPFAPLELSPSAFIFHYGQAVFEGLKAYKTNDGRTLLFRANKHVARLNHSCERICIPTIDPTIAMDALLALLEVEKDWVPTLNGTSLYIRPFVIATEPYLGVRPAHEYKFIIILSPVGAYYSGKQLMPVKIYVEDEYVRAIPGGVGHTKTPGNYAASMSAQQKANSLGYDQVLWLDGKEKKYIEEVGSMNIFFKINGEVYTPKLNGSILAGVTRDTVLELIKSWGIPVHEETLSIEDIYKAYQDGHLEEVFGTGTAAVISPVGELKWEDHVMTINNFETGEFTAKLYETITNIQFGKMEDSFAWTIEI</sequence>
<evidence type="ECO:0000256" key="15">
    <source>
        <dbReference type="RuleBase" id="RU004106"/>
    </source>
</evidence>
<dbReference type="InterPro" id="IPR043132">
    <property type="entry name" value="BCAT-like_C"/>
</dbReference>
<dbReference type="GO" id="GO:0008652">
    <property type="term" value="P:amino acid biosynthetic process"/>
    <property type="evidence" value="ECO:0007669"/>
    <property type="project" value="UniProtKB-KW"/>
</dbReference>
<comment type="pathway">
    <text evidence="4 18">Amino-acid biosynthesis; L-leucine biosynthesis; L-leucine from 3-methyl-2-oxobutanoate: step 4/4.</text>
</comment>
<dbReference type="InterPro" id="IPR036038">
    <property type="entry name" value="Aminotransferase-like"/>
</dbReference>
<evidence type="ECO:0000256" key="8">
    <source>
        <dbReference type="ARBA" id="ARBA00022679"/>
    </source>
</evidence>
<comment type="pathway">
    <text evidence="2 18">Amino-acid biosynthesis; L-isoleucine biosynthesis; L-isoleucine from 2-oxobutanoate: step 4/4.</text>
</comment>
<evidence type="ECO:0000256" key="13">
    <source>
        <dbReference type="ARBA" id="ARBA00049229"/>
    </source>
</evidence>
<dbReference type="InterPro" id="IPR005786">
    <property type="entry name" value="B_amino_transII"/>
</dbReference>
<evidence type="ECO:0000256" key="16">
    <source>
        <dbReference type="RuleBase" id="RU004516"/>
    </source>
</evidence>
<dbReference type="InterPro" id="IPR018300">
    <property type="entry name" value="Aminotrans_IV_CS"/>
</dbReference>
<keyword evidence="20" id="KW-1185">Reference proteome</keyword>